<dbReference type="AlphaFoldDB" id="A0A1B4V0A6"/>
<dbReference type="InterPro" id="IPR040079">
    <property type="entry name" value="Glutathione_S-Trfase"/>
</dbReference>
<dbReference type="RefSeq" id="WP_096457248.1">
    <property type="nucleotide sequence ID" value="NZ_AP014936.1"/>
</dbReference>
<dbReference type="CDD" id="cd03205">
    <property type="entry name" value="GST_C_6"/>
    <property type="match status" value="1"/>
</dbReference>
<evidence type="ECO:0000313" key="3">
    <source>
        <dbReference type="EMBL" id="BAU46683.1"/>
    </source>
</evidence>
<dbReference type="InterPro" id="IPR010987">
    <property type="entry name" value="Glutathione-S-Trfase_C-like"/>
</dbReference>
<dbReference type="SFLD" id="SFLDS00019">
    <property type="entry name" value="Glutathione_Transferase_(cytos"/>
    <property type="match status" value="1"/>
</dbReference>
<feature type="domain" description="GST C-terminal" evidence="2">
    <location>
        <begin position="82"/>
        <end position="208"/>
    </location>
</feature>
<dbReference type="PROSITE" id="PS50404">
    <property type="entry name" value="GST_NTER"/>
    <property type="match status" value="1"/>
</dbReference>
<keyword evidence="4" id="KW-1185">Reference proteome</keyword>
<feature type="domain" description="GST N-terminal" evidence="1">
    <location>
        <begin position="1"/>
        <end position="78"/>
    </location>
</feature>
<name>A0A1B4V0A6_9GAMM</name>
<dbReference type="OrthoDB" id="8634103at2"/>
<dbReference type="SFLD" id="SFLDG00358">
    <property type="entry name" value="Main_(cytGST)"/>
    <property type="match status" value="1"/>
</dbReference>
<dbReference type="GO" id="GO:0016740">
    <property type="term" value="F:transferase activity"/>
    <property type="evidence" value="ECO:0007669"/>
    <property type="project" value="UniProtKB-KW"/>
</dbReference>
<evidence type="ECO:0000313" key="4">
    <source>
        <dbReference type="Proteomes" id="UP000218899"/>
    </source>
</evidence>
<dbReference type="SUPFAM" id="SSF52833">
    <property type="entry name" value="Thioredoxin-like"/>
    <property type="match status" value="1"/>
</dbReference>
<protein>
    <submittedName>
        <fullName evidence="3">Glutathione S-transferase</fullName>
    </submittedName>
</protein>
<accession>A0A1B4V0A6</accession>
<dbReference type="KEGG" id="sva:SVA_0101"/>
<proteinExistence type="predicted"/>
<evidence type="ECO:0000259" key="2">
    <source>
        <dbReference type="PROSITE" id="PS50405"/>
    </source>
</evidence>
<dbReference type="InterPro" id="IPR050983">
    <property type="entry name" value="GST_Omega/HSP26"/>
</dbReference>
<keyword evidence="3" id="KW-0808">Transferase</keyword>
<dbReference type="Gene3D" id="3.40.30.10">
    <property type="entry name" value="Glutaredoxin"/>
    <property type="match status" value="1"/>
</dbReference>
<dbReference type="InterPro" id="IPR036282">
    <property type="entry name" value="Glutathione-S-Trfase_C_sf"/>
</dbReference>
<dbReference type="InterPro" id="IPR004045">
    <property type="entry name" value="Glutathione_S-Trfase_N"/>
</dbReference>
<gene>
    <name evidence="3" type="ORF">SVA_0101</name>
</gene>
<dbReference type="EMBL" id="AP014936">
    <property type="protein sequence ID" value="BAU46683.1"/>
    <property type="molecule type" value="Genomic_DNA"/>
</dbReference>
<dbReference type="CDD" id="cd03049">
    <property type="entry name" value="GST_N_3"/>
    <property type="match status" value="1"/>
</dbReference>
<sequence>MKLYGSLTSPYVRKVRVLLKEKDIACEFVIVDAWAADSPVPGMNPLGTVPVFERDDGTFLFDSPLICEYLDVRKGPALIPEKGDARWQTLQWHSLAQGMLDATVTRLLESRRPPERQSADQIARQEAKIARALAYADRAVAREFLVGDRFGYADLALGVALDYVDFRYAHPWRERHARLAEWHARIGARPSFMETLPPGLERPAGAKR</sequence>
<dbReference type="Pfam" id="PF13410">
    <property type="entry name" value="GST_C_2"/>
    <property type="match status" value="1"/>
</dbReference>
<dbReference type="Pfam" id="PF13417">
    <property type="entry name" value="GST_N_3"/>
    <property type="match status" value="1"/>
</dbReference>
<dbReference type="PANTHER" id="PTHR43968">
    <property type="match status" value="1"/>
</dbReference>
<dbReference type="Proteomes" id="UP000218899">
    <property type="component" value="Chromosome"/>
</dbReference>
<dbReference type="SUPFAM" id="SSF47616">
    <property type="entry name" value="GST C-terminal domain-like"/>
    <property type="match status" value="1"/>
</dbReference>
<organism evidence="3 4">
    <name type="scientific">Sulfurifustis variabilis</name>
    <dbReference type="NCBI Taxonomy" id="1675686"/>
    <lineage>
        <taxon>Bacteria</taxon>
        <taxon>Pseudomonadati</taxon>
        <taxon>Pseudomonadota</taxon>
        <taxon>Gammaproteobacteria</taxon>
        <taxon>Acidiferrobacterales</taxon>
        <taxon>Acidiferrobacteraceae</taxon>
        <taxon>Sulfurifustis</taxon>
    </lineage>
</organism>
<dbReference type="InterPro" id="IPR036249">
    <property type="entry name" value="Thioredoxin-like_sf"/>
</dbReference>
<dbReference type="PANTHER" id="PTHR43968:SF6">
    <property type="entry name" value="GLUTATHIONE S-TRANSFERASE OMEGA"/>
    <property type="match status" value="1"/>
</dbReference>
<dbReference type="PROSITE" id="PS50405">
    <property type="entry name" value="GST_CTER"/>
    <property type="match status" value="1"/>
</dbReference>
<evidence type="ECO:0000259" key="1">
    <source>
        <dbReference type="PROSITE" id="PS50404"/>
    </source>
</evidence>
<dbReference type="Gene3D" id="1.20.1050.10">
    <property type="match status" value="1"/>
</dbReference>
<reference evidence="3 4" key="1">
    <citation type="submission" date="2015-08" db="EMBL/GenBank/DDBJ databases">
        <title>Complete genome sequence of Sulfurifustis variabilis.</title>
        <authorList>
            <person name="Miura A."/>
            <person name="Kojima H."/>
            <person name="Fukui M."/>
        </authorList>
    </citation>
    <scope>NUCLEOTIDE SEQUENCE [LARGE SCALE GENOMIC DNA]</scope>
    <source>
        <strain evidence="4">skN76</strain>
    </source>
</reference>
<dbReference type="GO" id="GO:0005737">
    <property type="term" value="C:cytoplasm"/>
    <property type="evidence" value="ECO:0007669"/>
    <property type="project" value="TreeGrafter"/>
</dbReference>